<proteinExistence type="predicted"/>
<gene>
    <name evidence="1" type="ORF">g.120920</name>
</gene>
<dbReference type="AlphaFoldDB" id="A0A2S2QGC7"/>
<name>A0A2S2QGC7_9HEMI</name>
<evidence type="ECO:0000313" key="1">
    <source>
        <dbReference type="EMBL" id="MBY76774.1"/>
    </source>
</evidence>
<dbReference type="EMBL" id="GGMS01007571">
    <property type="protein sequence ID" value="MBY76774.1"/>
    <property type="molecule type" value="Transcribed_RNA"/>
</dbReference>
<reference evidence="1" key="1">
    <citation type="submission" date="2018-04" db="EMBL/GenBank/DDBJ databases">
        <title>Transcriptome assembly of Sipha flava.</title>
        <authorList>
            <person name="Scully E.D."/>
            <person name="Geib S.M."/>
            <person name="Palmer N.A."/>
            <person name="Koch K."/>
            <person name="Bradshaw J."/>
            <person name="Heng-Moss T."/>
            <person name="Sarath G."/>
        </authorList>
    </citation>
    <scope>NUCLEOTIDE SEQUENCE</scope>
</reference>
<organism evidence="1">
    <name type="scientific">Sipha flava</name>
    <name type="common">yellow sugarcane aphid</name>
    <dbReference type="NCBI Taxonomy" id="143950"/>
    <lineage>
        <taxon>Eukaryota</taxon>
        <taxon>Metazoa</taxon>
        <taxon>Ecdysozoa</taxon>
        <taxon>Arthropoda</taxon>
        <taxon>Hexapoda</taxon>
        <taxon>Insecta</taxon>
        <taxon>Pterygota</taxon>
        <taxon>Neoptera</taxon>
        <taxon>Paraneoptera</taxon>
        <taxon>Hemiptera</taxon>
        <taxon>Sternorrhyncha</taxon>
        <taxon>Aphidomorpha</taxon>
        <taxon>Aphidoidea</taxon>
        <taxon>Aphididae</taxon>
        <taxon>Sipha</taxon>
    </lineage>
</organism>
<sequence length="102" mass="11845">MFELKMYVRVHLVRSVSPLFFTRQNAKSPSLRFPIFPFFVANQPLFRVQPRKPFSHVSMDYGGPSTVSKYRRRNVRKNKNNKGVLSVVCMHVCKGRPFGGLQ</sequence>
<accession>A0A2S2QGC7</accession>
<protein>
    <submittedName>
        <fullName evidence="1">Uncharacterized protein</fullName>
    </submittedName>
</protein>